<sequence length="166" mass="18626">MKALPLPLDEFQEKFYVDETSPSGLRHRVTTRHSKAGEPAGSASNGYWAVSCNSRTYQVHRIVYALAQSAGIPTGMLIDHINGNGLDNRLCNLRLATVAENSRNRRIHPNKSDGLPKGVYRNGTGYQARIMLDGKRFTKTYRTIEQAQDWIEQVRPQLHGTFSRAA</sequence>
<reference evidence="2 3" key="1">
    <citation type="submission" date="2017-01" db="EMBL/GenBank/DDBJ databases">
        <title>Pseudomonas psychrotolerans genome sequencing and assembly.</title>
        <authorList>
            <person name="Vyas B."/>
            <person name="Mayilraj S."/>
        </authorList>
    </citation>
    <scope>NUCLEOTIDE SEQUENCE [LARGE SCALE GENOMIC DNA]</scope>
    <source>
        <strain evidence="2 3">SDS18</strain>
    </source>
</reference>
<name>A0ABX3INH1_9PSED</name>
<dbReference type="Pfam" id="PF13392">
    <property type="entry name" value="HNH_3"/>
    <property type="match status" value="1"/>
</dbReference>
<evidence type="ECO:0000259" key="1">
    <source>
        <dbReference type="Pfam" id="PF13392"/>
    </source>
</evidence>
<dbReference type="InterPro" id="IPR003615">
    <property type="entry name" value="HNH_nuc"/>
</dbReference>
<dbReference type="SUPFAM" id="SSF54060">
    <property type="entry name" value="His-Me finger endonucleases"/>
    <property type="match status" value="1"/>
</dbReference>
<keyword evidence="3" id="KW-1185">Reference proteome</keyword>
<dbReference type="Proteomes" id="UP000189310">
    <property type="component" value="Unassembled WGS sequence"/>
</dbReference>
<proteinExistence type="predicted"/>
<evidence type="ECO:0000313" key="3">
    <source>
        <dbReference type="Proteomes" id="UP000189310"/>
    </source>
</evidence>
<comment type="caution">
    <text evidence="2">The sequence shown here is derived from an EMBL/GenBank/DDBJ whole genome shotgun (WGS) entry which is preliminary data.</text>
</comment>
<organism evidence="2 3">
    <name type="scientific">Pseudomonas oryzihabitans</name>
    <dbReference type="NCBI Taxonomy" id="47885"/>
    <lineage>
        <taxon>Bacteria</taxon>
        <taxon>Pseudomonadati</taxon>
        <taxon>Pseudomonadota</taxon>
        <taxon>Gammaproteobacteria</taxon>
        <taxon>Pseudomonadales</taxon>
        <taxon>Pseudomonadaceae</taxon>
        <taxon>Pseudomonas</taxon>
    </lineage>
</organism>
<protein>
    <recommendedName>
        <fullName evidence="1">HNH nuclease domain-containing protein</fullName>
    </recommendedName>
</protein>
<accession>A0ABX3INH1</accession>
<gene>
    <name evidence="2" type="ORF">BVL52_16540</name>
</gene>
<evidence type="ECO:0000313" key="2">
    <source>
        <dbReference type="EMBL" id="ONN69882.1"/>
    </source>
</evidence>
<dbReference type="InterPro" id="IPR044925">
    <property type="entry name" value="His-Me_finger_sf"/>
</dbReference>
<feature type="domain" description="HNH nuclease" evidence="1">
    <location>
        <begin position="57"/>
        <end position="103"/>
    </location>
</feature>
<dbReference type="Gene3D" id="3.90.75.20">
    <property type="match status" value="1"/>
</dbReference>
<dbReference type="EMBL" id="MTLN01000008">
    <property type="protein sequence ID" value="ONN69882.1"/>
    <property type="molecule type" value="Genomic_DNA"/>
</dbReference>